<evidence type="ECO:0000313" key="1">
    <source>
        <dbReference type="EMBL" id="OGC44342.1"/>
    </source>
</evidence>
<organism evidence="1 2">
    <name type="scientific">candidate division WWE3 bacterium RBG_19FT_COMBO_53_11</name>
    <dbReference type="NCBI Taxonomy" id="1802613"/>
    <lineage>
        <taxon>Bacteria</taxon>
        <taxon>Katanobacteria</taxon>
    </lineage>
</organism>
<evidence type="ECO:0000313" key="2">
    <source>
        <dbReference type="Proteomes" id="UP000176583"/>
    </source>
</evidence>
<dbReference type="Proteomes" id="UP000176583">
    <property type="component" value="Unassembled WGS sequence"/>
</dbReference>
<proteinExistence type="predicted"/>
<gene>
    <name evidence="1" type="ORF">A2V54_03095</name>
</gene>
<dbReference type="EMBL" id="MEUW01000021">
    <property type="protein sequence ID" value="OGC44342.1"/>
    <property type="molecule type" value="Genomic_DNA"/>
</dbReference>
<dbReference type="InterPro" id="IPR012467">
    <property type="entry name" value="DUF1684"/>
</dbReference>
<dbReference type="STRING" id="1802613.A2V54_03095"/>
<protein>
    <recommendedName>
        <fullName evidence="3">DUF1684 domain-containing protein</fullName>
    </recommendedName>
</protein>
<reference evidence="1 2" key="1">
    <citation type="journal article" date="2016" name="Nat. Commun.">
        <title>Thousands of microbial genomes shed light on interconnected biogeochemical processes in an aquifer system.</title>
        <authorList>
            <person name="Anantharaman K."/>
            <person name="Brown C.T."/>
            <person name="Hug L.A."/>
            <person name="Sharon I."/>
            <person name="Castelle C.J."/>
            <person name="Probst A.J."/>
            <person name="Thomas B.C."/>
            <person name="Singh A."/>
            <person name="Wilkins M.J."/>
            <person name="Karaoz U."/>
            <person name="Brodie E.L."/>
            <person name="Williams K.H."/>
            <person name="Hubbard S.S."/>
            <person name="Banfield J.F."/>
        </authorList>
    </citation>
    <scope>NUCLEOTIDE SEQUENCE [LARGE SCALE GENOMIC DNA]</scope>
</reference>
<dbReference type="PANTHER" id="PTHR41913:SF1">
    <property type="entry name" value="DUF1684 DOMAIN-CONTAINING PROTEIN"/>
    <property type="match status" value="1"/>
</dbReference>
<comment type="caution">
    <text evidence="1">The sequence shown here is derived from an EMBL/GenBank/DDBJ whole genome shotgun (WGS) entry which is preliminary data.</text>
</comment>
<dbReference type="AlphaFoldDB" id="A0A1F4UHG2"/>
<dbReference type="Pfam" id="PF07920">
    <property type="entry name" value="DUF1684"/>
    <property type="match status" value="1"/>
</dbReference>
<sequence>MTELEEFRKRKDEFFSAKGGSASGGKTGAESPILAEERPSFAGLKYFPEDPTLRFLIPLARVPEKELEFETSSGEKKIFKRMGKLNFSVEGQPVQLTLYRAASGSYFLPFRDATSGKETYGAGRYLEVEENEDKFELDFNYAYNPYCAYTSGYSCPLPPLENWLKVTIRAGERNYLAKRDATEDNRGQHHD</sequence>
<dbReference type="PANTHER" id="PTHR41913">
    <property type="entry name" value="DUF1684 DOMAIN-CONTAINING PROTEIN"/>
    <property type="match status" value="1"/>
</dbReference>
<evidence type="ECO:0008006" key="3">
    <source>
        <dbReference type="Google" id="ProtNLM"/>
    </source>
</evidence>
<accession>A0A1F4UHG2</accession>
<name>A0A1F4UHG2_UNCKA</name>